<dbReference type="InterPro" id="IPR050834">
    <property type="entry name" value="Glycosyltransf_2"/>
</dbReference>
<name>A0ABT0C6G5_THEVL</name>
<dbReference type="InterPro" id="IPR029044">
    <property type="entry name" value="Nucleotide-diphossugar_trans"/>
</dbReference>
<evidence type="ECO:0000259" key="1">
    <source>
        <dbReference type="Pfam" id="PF10111"/>
    </source>
</evidence>
<accession>A0ABT0C6G5</accession>
<organism evidence="2 3">
    <name type="scientific">Thermostichus vulcanus str. 'Rupite'</name>
    <dbReference type="NCBI Taxonomy" id="2813851"/>
    <lineage>
        <taxon>Bacteria</taxon>
        <taxon>Bacillati</taxon>
        <taxon>Cyanobacteriota</taxon>
        <taxon>Cyanophyceae</taxon>
        <taxon>Thermostichales</taxon>
        <taxon>Thermostichaceae</taxon>
        <taxon>Thermostichus</taxon>
    </lineage>
</organism>
<dbReference type="CDD" id="cd00761">
    <property type="entry name" value="Glyco_tranf_GTA_type"/>
    <property type="match status" value="1"/>
</dbReference>
<feature type="domain" description="Glycosyltransferase 2-like prokaryotic type" evidence="1">
    <location>
        <begin position="5"/>
        <end position="253"/>
    </location>
</feature>
<dbReference type="PANTHER" id="PTHR43685:SF2">
    <property type="entry name" value="GLYCOSYLTRANSFERASE 2-LIKE DOMAIN-CONTAINING PROTEIN"/>
    <property type="match status" value="1"/>
</dbReference>
<dbReference type="SUPFAM" id="SSF53448">
    <property type="entry name" value="Nucleotide-diphospho-sugar transferases"/>
    <property type="match status" value="1"/>
</dbReference>
<dbReference type="Proteomes" id="UP000830835">
    <property type="component" value="Unassembled WGS sequence"/>
</dbReference>
<protein>
    <submittedName>
        <fullName evidence="2">Glycosyltransferase</fullName>
    </submittedName>
</protein>
<dbReference type="PANTHER" id="PTHR43685">
    <property type="entry name" value="GLYCOSYLTRANSFERASE"/>
    <property type="match status" value="1"/>
</dbReference>
<dbReference type="Gene3D" id="3.90.550.10">
    <property type="entry name" value="Spore Coat Polysaccharide Biosynthesis Protein SpsA, Chain A"/>
    <property type="match status" value="1"/>
</dbReference>
<proteinExistence type="predicted"/>
<keyword evidence="3" id="KW-1185">Reference proteome</keyword>
<reference evidence="2" key="1">
    <citation type="submission" date="2021-02" db="EMBL/GenBank/DDBJ databases">
        <title>The CRISPR/cas machinery reduction and long-range gene transfer in the hot spring cyanobacterium Synechococcus.</title>
        <authorList>
            <person name="Dvorak P."/>
            <person name="Jahodarova E."/>
            <person name="Hasler P."/>
            <person name="Poulickova A."/>
        </authorList>
    </citation>
    <scope>NUCLEOTIDE SEQUENCE</scope>
    <source>
        <strain evidence="2">Rupite</strain>
    </source>
</reference>
<dbReference type="Pfam" id="PF10111">
    <property type="entry name" value="Glyco_tranf_2_2"/>
    <property type="match status" value="1"/>
</dbReference>
<dbReference type="InterPro" id="IPR019290">
    <property type="entry name" value="GlycosylTrfase-like_prok"/>
</dbReference>
<dbReference type="RefSeq" id="WP_244348350.1">
    <property type="nucleotide sequence ID" value="NZ_JAFIRA010000001.1"/>
</dbReference>
<sequence>MSLISVIIPAYNAAPTLEATLRSAMNQSFVDLEILIIDDGSEDETVAIANQLAREDNRIHVFNYPNGGVSASRNRGIHHSQGQYISFLDADDLWTPNKLSAQYQALQVHPQASVAYSWTDNIDDKGNLIQEGIRTQATGYILPELLQVNLLQNGSNPLIRRHALEAVGGFDESLLNADDWDMWLRLAQHYEFVLVAEPQVLYRRSVTSKSSKVLRMEQNARRVIDKAYTKAPKQLQPLKAKSLANLYKYLAYKALQDVPPSLDRKRALSALRFLLTCCYYQPALLKEWKPLLKMTLRSIAFLSLPPKHAETVITQFIPSHMPF</sequence>
<comment type="caution">
    <text evidence="2">The sequence shown here is derived from an EMBL/GenBank/DDBJ whole genome shotgun (WGS) entry which is preliminary data.</text>
</comment>
<evidence type="ECO:0000313" key="2">
    <source>
        <dbReference type="EMBL" id="MCJ2541346.1"/>
    </source>
</evidence>
<gene>
    <name evidence="2" type="ORF">JX360_00240</name>
</gene>
<evidence type="ECO:0000313" key="3">
    <source>
        <dbReference type="Proteomes" id="UP000830835"/>
    </source>
</evidence>
<dbReference type="EMBL" id="JAFIRA010000001">
    <property type="protein sequence ID" value="MCJ2541346.1"/>
    <property type="molecule type" value="Genomic_DNA"/>
</dbReference>